<dbReference type="SUPFAM" id="SSF55961">
    <property type="entry name" value="Bet v1-like"/>
    <property type="match status" value="1"/>
</dbReference>
<proteinExistence type="inferred from homology"/>
<dbReference type="AlphaFoldDB" id="A0A5M3XD62"/>
<accession>A0A5M3XD62</accession>
<dbReference type="Gene3D" id="3.30.530.20">
    <property type="match status" value="1"/>
</dbReference>
<sequence length="257" mass="28295">MERFRRFWTQRLDALGAELARGGRERRENPAEPPSTKQRGRHMIDINQVNATHREIGNHALTTGEGRSLLLRRTYDAPIEDVWSACTDPDRISRWLAPIEGDLRLGGTFQLKDNAGGEILRCEEPHLIKVTWAFGEGMLTEVEVRLARDGDGTVLELEHSSPAEIVDELLRTYGPGGTIGVGGGWDLALLGLHLFLSDATFDPATWEDTPEVKEFATRSCHAWGAVIQAAWGTSDDDIAAAIAFGVQHFAPETGENG</sequence>
<reference evidence="4 5" key="1">
    <citation type="submission" date="2019-10" db="EMBL/GenBank/DDBJ databases">
        <title>Whole genome shotgun sequence of Acrocarpospora pleiomorpha NBRC 16267.</title>
        <authorList>
            <person name="Ichikawa N."/>
            <person name="Kimura A."/>
            <person name="Kitahashi Y."/>
            <person name="Komaki H."/>
            <person name="Oguchi A."/>
        </authorList>
    </citation>
    <scope>NUCLEOTIDE SEQUENCE [LARGE SCALE GENOMIC DNA]</scope>
    <source>
        <strain evidence="4 5">NBRC 16267</strain>
    </source>
</reference>
<evidence type="ECO:0000259" key="3">
    <source>
        <dbReference type="Pfam" id="PF08327"/>
    </source>
</evidence>
<dbReference type="InterPro" id="IPR013538">
    <property type="entry name" value="ASHA1/2-like_C"/>
</dbReference>
<dbReference type="InterPro" id="IPR023393">
    <property type="entry name" value="START-like_dom_sf"/>
</dbReference>
<dbReference type="EMBL" id="BLAF01000010">
    <property type="protein sequence ID" value="GES19040.1"/>
    <property type="molecule type" value="Genomic_DNA"/>
</dbReference>
<comment type="caution">
    <text evidence="4">The sequence shown here is derived from an EMBL/GenBank/DDBJ whole genome shotgun (WGS) entry which is preliminary data.</text>
</comment>
<dbReference type="Pfam" id="PF08327">
    <property type="entry name" value="AHSA1"/>
    <property type="match status" value="1"/>
</dbReference>
<name>A0A5M3XD62_9ACTN</name>
<gene>
    <name evidence="4" type="ORF">Aple_019360</name>
</gene>
<dbReference type="Proteomes" id="UP000377595">
    <property type="component" value="Unassembled WGS sequence"/>
</dbReference>
<comment type="similarity">
    <text evidence="1">Belongs to the AHA1 family.</text>
</comment>
<feature type="compositionally biased region" description="Basic and acidic residues" evidence="2">
    <location>
        <begin position="21"/>
        <end position="30"/>
    </location>
</feature>
<organism evidence="4 5">
    <name type="scientific">Acrocarpospora pleiomorpha</name>
    <dbReference type="NCBI Taxonomy" id="90975"/>
    <lineage>
        <taxon>Bacteria</taxon>
        <taxon>Bacillati</taxon>
        <taxon>Actinomycetota</taxon>
        <taxon>Actinomycetes</taxon>
        <taxon>Streptosporangiales</taxon>
        <taxon>Streptosporangiaceae</taxon>
        <taxon>Acrocarpospora</taxon>
    </lineage>
</organism>
<evidence type="ECO:0000313" key="5">
    <source>
        <dbReference type="Proteomes" id="UP000377595"/>
    </source>
</evidence>
<keyword evidence="5" id="KW-1185">Reference proteome</keyword>
<protein>
    <submittedName>
        <fullName evidence="4">Activator of HSP90 ATPase</fullName>
    </submittedName>
</protein>
<feature type="domain" description="Activator of Hsp90 ATPase homologue 1/2-like C-terminal" evidence="3">
    <location>
        <begin position="76"/>
        <end position="163"/>
    </location>
</feature>
<evidence type="ECO:0000313" key="4">
    <source>
        <dbReference type="EMBL" id="GES19040.1"/>
    </source>
</evidence>
<evidence type="ECO:0000256" key="2">
    <source>
        <dbReference type="SAM" id="MobiDB-lite"/>
    </source>
</evidence>
<feature type="region of interest" description="Disordered" evidence="2">
    <location>
        <begin position="20"/>
        <end position="39"/>
    </location>
</feature>
<evidence type="ECO:0000256" key="1">
    <source>
        <dbReference type="ARBA" id="ARBA00006817"/>
    </source>
</evidence>
<dbReference type="CDD" id="cd08899">
    <property type="entry name" value="SRPBCC_CalC_Aha1-like_6"/>
    <property type="match status" value="1"/>
</dbReference>